<evidence type="ECO:0000313" key="1">
    <source>
        <dbReference type="EMBL" id="CAF1480285.1"/>
    </source>
</evidence>
<organism evidence="2 3">
    <name type="scientific">Adineta steineri</name>
    <dbReference type="NCBI Taxonomy" id="433720"/>
    <lineage>
        <taxon>Eukaryota</taxon>
        <taxon>Metazoa</taxon>
        <taxon>Spiralia</taxon>
        <taxon>Gnathifera</taxon>
        <taxon>Rotifera</taxon>
        <taxon>Eurotatoria</taxon>
        <taxon>Bdelloidea</taxon>
        <taxon>Adinetida</taxon>
        <taxon>Adinetidae</taxon>
        <taxon>Adineta</taxon>
    </lineage>
</organism>
<gene>
    <name evidence="1" type="ORF">BJG266_LOCUS42025</name>
    <name evidence="2" type="ORF">QVE165_LOCUS58911</name>
</gene>
<dbReference type="Proteomes" id="UP000663877">
    <property type="component" value="Unassembled WGS sequence"/>
</dbReference>
<dbReference type="AlphaFoldDB" id="A0A816DK11"/>
<keyword evidence="3" id="KW-1185">Reference proteome</keyword>
<dbReference type="EMBL" id="CAJNOM010002850">
    <property type="protein sequence ID" value="CAF1638414.1"/>
    <property type="molecule type" value="Genomic_DNA"/>
</dbReference>
<dbReference type="EMBL" id="CAJNOI010002526">
    <property type="protein sequence ID" value="CAF1480285.1"/>
    <property type="molecule type" value="Genomic_DNA"/>
</dbReference>
<comment type="caution">
    <text evidence="2">The sequence shown here is derived from an EMBL/GenBank/DDBJ whole genome shotgun (WGS) entry which is preliminary data.</text>
</comment>
<dbReference type="Proteomes" id="UP000663832">
    <property type="component" value="Unassembled WGS sequence"/>
</dbReference>
<evidence type="ECO:0000313" key="3">
    <source>
        <dbReference type="Proteomes" id="UP000663832"/>
    </source>
</evidence>
<proteinExistence type="predicted"/>
<dbReference type="OrthoDB" id="10005751at2759"/>
<name>A0A816DK11_9BILA</name>
<reference evidence="2" key="1">
    <citation type="submission" date="2021-02" db="EMBL/GenBank/DDBJ databases">
        <authorList>
            <person name="Nowell W R."/>
        </authorList>
    </citation>
    <scope>NUCLEOTIDE SEQUENCE</scope>
</reference>
<sequence length="346" mass="38199">MPMQKNDSYSTQIIFADFHQPALIRFFDEHKALDLDIAPFLFGSLVHTAVMLDGAELYNSDGSGSLTSMNLFAQLIGEPGTNKSGLLRAFSSTMSVLSHLFPEFFSKTVTETINGKETTNDVGFGVYLGGSMDNDIKTIGAKLLCQGYDTIRNLLRTTGSTSFLIKRGSINIFGASTGNMLSTVHRQYQNPSMSDGAVSRFLYITSSAHKPVSGPPSNILSIQPNMVHILIIMRLISEYKPILVFGQYKNESEVPTTVSIRDDIQELIQDNGGSILPVEILAELKPTILIPHKDGDREIDGNLLSPQTALKRIMDYYYSKSLKTDQKGKSSYTPLQRAFYRKSGAK</sequence>
<protein>
    <submittedName>
        <fullName evidence="2">Uncharacterized protein</fullName>
    </submittedName>
</protein>
<accession>A0A816DK11</accession>
<evidence type="ECO:0000313" key="2">
    <source>
        <dbReference type="EMBL" id="CAF1638414.1"/>
    </source>
</evidence>